<dbReference type="AlphaFoldDB" id="A0A133ULD0"/>
<reference evidence="2 3" key="1">
    <citation type="journal article" date="2016" name="Sci. Rep.">
        <title>Metabolic traits of an uncultured archaeal lineage -MSBL1- from brine pools of the Red Sea.</title>
        <authorList>
            <person name="Mwirichia R."/>
            <person name="Alam I."/>
            <person name="Rashid M."/>
            <person name="Vinu M."/>
            <person name="Ba-Alawi W."/>
            <person name="Anthony Kamau A."/>
            <person name="Kamanda Ngugi D."/>
            <person name="Goker M."/>
            <person name="Klenk H.P."/>
            <person name="Bajic V."/>
            <person name="Stingl U."/>
        </authorList>
    </citation>
    <scope>NUCLEOTIDE SEQUENCE [LARGE SCALE GENOMIC DNA]</scope>
    <source>
        <strain evidence="2">SCGC-AAA259E19</strain>
    </source>
</reference>
<comment type="caution">
    <text evidence="2">The sequence shown here is derived from an EMBL/GenBank/DDBJ whole genome shotgun (WGS) entry which is preliminary data.</text>
</comment>
<gene>
    <name evidence="2" type="ORF">AKJ65_02870</name>
</gene>
<evidence type="ECO:0000256" key="1">
    <source>
        <dbReference type="SAM" id="MobiDB-lite"/>
    </source>
</evidence>
<sequence length="71" mass="8053">MMIDPPSPPRLRPPSGTTTAFFLEKKWERVAEFIQHVSNKEKDKKRRGPSGCHRKAASEIQPRPNEGGGKR</sequence>
<name>A0A133ULD0_9EURY</name>
<dbReference type="Proteomes" id="UP000070284">
    <property type="component" value="Unassembled WGS sequence"/>
</dbReference>
<protein>
    <submittedName>
        <fullName evidence="2">Uncharacterized protein</fullName>
    </submittedName>
</protein>
<dbReference type="EMBL" id="LHXO01000029">
    <property type="protein sequence ID" value="KXA95001.1"/>
    <property type="molecule type" value="Genomic_DNA"/>
</dbReference>
<accession>A0A133ULD0</accession>
<feature type="compositionally biased region" description="Basic residues" evidence="1">
    <location>
        <begin position="43"/>
        <end position="55"/>
    </location>
</feature>
<evidence type="ECO:0000313" key="2">
    <source>
        <dbReference type="EMBL" id="KXA95001.1"/>
    </source>
</evidence>
<proteinExistence type="predicted"/>
<organism evidence="2 3">
    <name type="scientific">candidate division MSBL1 archaeon SCGC-AAA259E19</name>
    <dbReference type="NCBI Taxonomy" id="1698264"/>
    <lineage>
        <taxon>Archaea</taxon>
        <taxon>Methanobacteriati</taxon>
        <taxon>Methanobacteriota</taxon>
        <taxon>candidate division MSBL1</taxon>
    </lineage>
</organism>
<feature type="region of interest" description="Disordered" evidence="1">
    <location>
        <begin position="38"/>
        <end position="71"/>
    </location>
</feature>
<evidence type="ECO:0000313" key="3">
    <source>
        <dbReference type="Proteomes" id="UP000070284"/>
    </source>
</evidence>
<keyword evidence="3" id="KW-1185">Reference proteome</keyword>